<dbReference type="STRING" id="284577.SAMN05216571_101109"/>
<evidence type="ECO:0000313" key="6">
    <source>
        <dbReference type="Proteomes" id="UP000198641"/>
    </source>
</evidence>
<dbReference type="SMART" id="SM00052">
    <property type="entry name" value="EAL"/>
    <property type="match status" value="1"/>
</dbReference>
<dbReference type="InterPro" id="IPR001789">
    <property type="entry name" value="Sig_transdc_resp-reg_receiver"/>
</dbReference>
<accession>A0A1G7MXJ1</accession>
<dbReference type="SMART" id="SM00267">
    <property type="entry name" value="GGDEF"/>
    <property type="match status" value="1"/>
</dbReference>
<evidence type="ECO:0000259" key="4">
    <source>
        <dbReference type="PROSITE" id="PS50887"/>
    </source>
</evidence>
<dbReference type="CDD" id="cd01948">
    <property type="entry name" value="EAL"/>
    <property type="match status" value="1"/>
</dbReference>
<dbReference type="SUPFAM" id="SSF141868">
    <property type="entry name" value="EAL domain-like"/>
    <property type="match status" value="1"/>
</dbReference>
<dbReference type="RefSeq" id="WP_245696297.1">
    <property type="nucleotide sequence ID" value="NZ_FNCI01000001.1"/>
</dbReference>
<dbReference type="GO" id="GO:0000160">
    <property type="term" value="P:phosphorelay signal transduction system"/>
    <property type="evidence" value="ECO:0007669"/>
    <property type="project" value="InterPro"/>
</dbReference>
<evidence type="ECO:0000259" key="2">
    <source>
        <dbReference type="PROSITE" id="PS50110"/>
    </source>
</evidence>
<feature type="modified residue" description="4-aspartylphosphate" evidence="1">
    <location>
        <position position="61"/>
    </location>
</feature>
<dbReference type="InterPro" id="IPR029787">
    <property type="entry name" value="Nucleotide_cyclase"/>
</dbReference>
<protein>
    <submittedName>
        <fullName evidence="5">EAL domain, c-di-GMP-specific phosphodiesterase class I (Or its enzymatically inactive variant)</fullName>
    </submittedName>
</protein>
<dbReference type="PROSITE" id="PS50883">
    <property type="entry name" value="EAL"/>
    <property type="match status" value="1"/>
</dbReference>
<gene>
    <name evidence="5" type="ORF">SAMN05216571_101109</name>
</gene>
<feature type="domain" description="GGDEF" evidence="4">
    <location>
        <begin position="185"/>
        <end position="312"/>
    </location>
</feature>
<dbReference type="PROSITE" id="PS50110">
    <property type="entry name" value="RESPONSE_REGULATORY"/>
    <property type="match status" value="1"/>
</dbReference>
<evidence type="ECO:0000313" key="5">
    <source>
        <dbReference type="EMBL" id="SDF66376.1"/>
    </source>
</evidence>
<dbReference type="EMBL" id="FNCI01000001">
    <property type="protein sequence ID" value="SDF66376.1"/>
    <property type="molecule type" value="Genomic_DNA"/>
</dbReference>
<reference evidence="5 6" key="1">
    <citation type="submission" date="2016-10" db="EMBL/GenBank/DDBJ databases">
        <authorList>
            <person name="de Groot N.N."/>
        </authorList>
    </citation>
    <scope>NUCLEOTIDE SEQUENCE [LARGE SCALE GENOMIC DNA]</scope>
    <source>
        <strain evidence="5 6">BH539</strain>
    </source>
</reference>
<dbReference type="PANTHER" id="PTHR33121">
    <property type="entry name" value="CYCLIC DI-GMP PHOSPHODIESTERASE PDEF"/>
    <property type="match status" value="1"/>
</dbReference>
<dbReference type="InterPro" id="IPR011006">
    <property type="entry name" value="CheY-like_superfamily"/>
</dbReference>
<dbReference type="InterPro" id="IPR035919">
    <property type="entry name" value="EAL_sf"/>
</dbReference>
<dbReference type="InterPro" id="IPR000160">
    <property type="entry name" value="GGDEF_dom"/>
</dbReference>
<dbReference type="Pfam" id="PF00072">
    <property type="entry name" value="Response_reg"/>
    <property type="match status" value="1"/>
</dbReference>
<sequence length="587" mass="64802">MTDEAALTHKRLLVVDDNPTNIELLLDLLDEHGFENVTSTSDSTRVVSLCETDCPDLILLDIRMPGLDGHGVMSALTERFGAQAPPVIVLTAQHDHETRQTALSLGARDFLTKPFRHDEVLQRINNALSVHHRFQVRDQQAQALEHLVAQRTQALEQQSRTNPTTGLPNRHGLTLILDELSQQGDSTGILFIALDGLDDIMRLHGYGTIEALLSHLSQQLSAALPPSHMIGPWGGSEWLVICPDAVNTATLVDLANLLCRLIHQDHPVADLLLPIKARVGICQASRFDPERLVHQAALALPPGYAPMVQYYSEALEQEQRHRLKLQQALRGAGAREELTLVFQPKVDLASGRAIGAEALLRWHHPEFGTVSPTDFIPLAEASGDILAIGDWVIDEALKHLKAWHREDRIDQDFHLAINVAARQLSRQGFAERLLERLNRCDLSGARLGLEVTESGLMLDVDLAREQLTLLGRAGIRIAIDDFGTGYSSLAYLKTLPVSTLKIDRAFVSPLPDSEEDRNLAATVIAMAHSFGCDVVAEGIEHAAQADLLRDLGCETAQGYYYSRPLPPEAFTDWYRQQQATPAQLSYG</sequence>
<dbReference type="SUPFAM" id="SSF55073">
    <property type="entry name" value="Nucleotide cyclase"/>
    <property type="match status" value="1"/>
</dbReference>
<name>A0A1G7MXJ1_9GAMM</name>
<keyword evidence="6" id="KW-1185">Reference proteome</keyword>
<dbReference type="SMART" id="SM00448">
    <property type="entry name" value="REC"/>
    <property type="match status" value="1"/>
</dbReference>
<dbReference type="GO" id="GO:0071111">
    <property type="term" value="F:cyclic-guanylate-specific phosphodiesterase activity"/>
    <property type="evidence" value="ECO:0007669"/>
    <property type="project" value="InterPro"/>
</dbReference>
<feature type="domain" description="Response regulatory" evidence="2">
    <location>
        <begin position="11"/>
        <end position="128"/>
    </location>
</feature>
<dbReference type="Pfam" id="PF00990">
    <property type="entry name" value="GGDEF"/>
    <property type="match status" value="1"/>
</dbReference>
<dbReference type="Gene3D" id="3.40.50.2300">
    <property type="match status" value="1"/>
</dbReference>
<feature type="domain" description="EAL" evidence="3">
    <location>
        <begin position="322"/>
        <end position="578"/>
    </location>
</feature>
<keyword evidence="1" id="KW-0597">Phosphoprotein</keyword>
<dbReference type="InterPro" id="IPR043128">
    <property type="entry name" value="Rev_trsase/Diguanyl_cyclase"/>
</dbReference>
<dbReference type="Pfam" id="PF00563">
    <property type="entry name" value="EAL"/>
    <property type="match status" value="1"/>
</dbReference>
<organism evidence="5 6">
    <name type="scientific">Onishia taeanensis</name>
    <dbReference type="NCBI Taxonomy" id="284577"/>
    <lineage>
        <taxon>Bacteria</taxon>
        <taxon>Pseudomonadati</taxon>
        <taxon>Pseudomonadota</taxon>
        <taxon>Gammaproteobacteria</taxon>
        <taxon>Oceanospirillales</taxon>
        <taxon>Halomonadaceae</taxon>
        <taxon>Onishia</taxon>
    </lineage>
</organism>
<proteinExistence type="predicted"/>
<dbReference type="PANTHER" id="PTHR33121:SF79">
    <property type="entry name" value="CYCLIC DI-GMP PHOSPHODIESTERASE PDED-RELATED"/>
    <property type="match status" value="1"/>
</dbReference>
<dbReference type="AlphaFoldDB" id="A0A1G7MXJ1"/>
<dbReference type="Proteomes" id="UP000198641">
    <property type="component" value="Unassembled WGS sequence"/>
</dbReference>
<dbReference type="InterPro" id="IPR050706">
    <property type="entry name" value="Cyclic-di-GMP_PDE-like"/>
</dbReference>
<evidence type="ECO:0000259" key="3">
    <source>
        <dbReference type="PROSITE" id="PS50883"/>
    </source>
</evidence>
<dbReference type="PROSITE" id="PS50887">
    <property type="entry name" value="GGDEF"/>
    <property type="match status" value="1"/>
</dbReference>
<dbReference type="InterPro" id="IPR001633">
    <property type="entry name" value="EAL_dom"/>
</dbReference>
<evidence type="ECO:0000256" key="1">
    <source>
        <dbReference type="PROSITE-ProRule" id="PRU00169"/>
    </source>
</evidence>
<dbReference type="SUPFAM" id="SSF52172">
    <property type="entry name" value="CheY-like"/>
    <property type="match status" value="1"/>
</dbReference>
<dbReference type="Gene3D" id="3.20.20.450">
    <property type="entry name" value="EAL domain"/>
    <property type="match status" value="1"/>
</dbReference>
<dbReference type="Gene3D" id="3.30.70.270">
    <property type="match status" value="1"/>
</dbReference>